<keyword evidence="3" id="KW-1185">Reference proteome</keyword>
<dbReference type="Proteomes" id="UP000282674">
    <property type="component" value="Unassembled WGS sequence"/>
</dbReference>
<organism evidence="2 3">
    <name type="scientific">Actinomadura harenae</name>
    <dbReference type="NCBI Taxonomy" id="2483351"/>
    <lineage>
        <taxon>Bacteria</taxon>
        <taxon>Bacillati</taxon>
        <taxon>Actinomycetota</taxon>
        <taxon>Actinomycetes</taxon>
        <taxon>Streptosporangiales</taxon>
        <taxon>Thermomonosporaceae</taxon>
        <taxon>Actinomadura</taxon>
    </lineage>
</organism>
<gene>
    <name evidence="2" type="ORF">EBO15_18305</name>
</gene>
<protein>
    <submittedName>
        <fullName evidence="2">Uncharacterized protein</fullName>
    </submittedName>
</protein>
<name>A0A3M2LZA0_9ACTN</name>
<sequence length="82" mass="8002">MLPDRDAASSERASRSRWSVHRSAISAQHTAATVSTSAGPPSVTGSLGPAPDVAVRPTVSSGAGSASAEADVTAASSPRASA</sequence>
<feature type="compositionally biased region" description="Low complexity" evidence="1">
    <location>
        <begin position="60"/>
        <end position="70"/>
    </location>
</feature>
<feature type="region of interest" description="Disordered" evidence="1">
    <location>
        <begin position="1"/>
        <end position="82"/>
    </location>
</feature>
<evidence type="ECO:0000313" key="2">
    <source>
        <dbReference type="EMBL" id="RMI42799.1"/>
    </source>
</evidence>
<proteinExistence type="predicted"/>
<accession>A0A3M2LZA0</accession>
<evidence type="ECO:0000313" key="3">
    <source>
        <dbReference type="Proteomes" id="UP000282674"/>
    </source>
</evidence>
<feature type="compositionally biased region" description="Polar residues" evidence="1">
    <location>
        <begin position="25"/>
        <end position="45"/>
    </location>
</feature>
<feature type="compositionally biased region" description="Basic and acidic residues" evidence="1">
    <location>
        <begin position="1"/>
        <end position="14"/>
    </location>
</feature>
<reference evidence="2 3" key="1">
    <citation type="submission" date="2018-10" db="EMBL/GenBank/DDBJ databases">
        <title>Isolation from soil.</title>
        <authorList>
            <person name="Hu J."/>
        </authorList>
    </citation>
    <scope>NUCLEOTIDE SEQUENCE [LARGE SCALE GENOMIC DNA]</scope>
    <source>
        <strain evidence="2 3">NEAU-Ht49</strain>
    </source>
</reference>
<dbReference type="AlphaFoldDB" id="A0A3M2LZA0"/>
<dbReference type="EMBL" id="RFFG01000030">
    <property type="protein sequence ID" value="RMI42799.1"/>
    <property type="molecule type" value="Genomic_DNA"/>
</dbReference>
<evidence type="ECO:0000256" key="1">
    <source>
        <dbReference type="SAM" id="MobiDB-lite"/>
    </source>
</evidence>
<comment type="caution">
    <text evidence="2">The sequence shown here is derived from an EMBL/GenBank/DDBJ whole genome shotgun (WGS) entry which is preliminary data.</text>
</comment>